<dbReference type="Gene3D" id="1.20.1260.20">
    <property type="entry name" value="PPE superfamily"/>
    <property type="match status" value="1"/>
</dbReference>
<sequence length="599" mass="61805">MSDEKQPATPPQPPKEPQTAAEHIADQQKSVEAVKQNLTTTDGVVKVIDKLPSIFGLNRNGGNFFGSSSFENTDLNRMLDILDSAVPSELENAGDALQKANEALNKAAKELDEFVRKTDWKGEGATAFQKYSADLVQHAWDVSKYANTVGAQMKVASTGLTTVRNSKPPRDSRSVEKRPHQFSEAEKTPDNPDYQKAVAVEKDRQEAINLMNRLASYYAVSRGTLASQPEPQLPEGLKAAVPRPRVGLEENSSTGEAKSETARSFTRDASMTRSEETGSRGEVVRESLGPVVGPRTPDTSMVIDSVAPPQSPTVPTGPTTAPPVTGPTGQTNTTPPFVPGIPANSVKSTAKATGRPGAPRIPGGPNPIATGRTGQTNGGTPPMGRTATGGRPGIPSTGPTATGRSGEMMGRPTATGGPAGRAGGPTPTGQGPMAGRPTTTGQPGTGRAGTSGPTGTRGRADGIIGGTPQRATTASSGPRVPRGNVIGADGPAQGRSSAARPGQSGVVGGSAAQPGQRPARPGPSGPGGVVGTPRDTNRGPRPGAGGYTTGGAAVLGGRRNQRRPEDDQDNTDATRPDYLTEDEETWAARRRPAAPPVIE</sequence>
<dbReference type="InterPro" id="IPR038332">
    <property type="entry name" value="PPE_sf"/>
</dbReference>
<evidence type="ECO:0000313" key="4">
    <source>
        <dbReference type="Proteomes" id="UP001552521"/>
    </source>
</evidence>
<feature type="compositionally biased region" description="Low complexity" evidence="2">
    <location>
        <begin position="424"/>
        <end position="442"/>
    </location>
</feature>
<feature type="compositionally biased region" description="Low complexity" evidence="2">
    <location>
        <begin position="326"/>
        <end position="335"/>
    </location>
</feature>
<proteinExistence type="predicted"/>
<feature type="compositionally biased region" description="Polar residues" evidence="2">
    <location>
        <begin position="250"/>
        <end position="272"/>
    </location>
</feature>
<comment type="caution">
    <text evidence="3">The sequence shown here is derived from an EMBL/GenBank/DDBJ whole genome shotgun (WGS) entry which is preliminary data.</text>
</comment>
<organism evidence="3 4">
    <name type="scientific">Streptomyces kurssanovii</name>
    <dbReference type="NCBI Taxonomy" id="67312"/>
    <lineage>
        <taxon>Bacteria</taxon>
        <taxon>Bacillati</taxon>
        <taxon>Actinomycetota</taxon>
        <taxon>Actinomycetes</taxon>
        <taxon>Kitasatosporales</taxon>
        <taxon>Streptomycetaceae</taxon>
        <taxon>Streptomyces</taxon>
    </lineage>
</organism>
<feature type="region of interest" description="Disordered" evidence="2">
    <location>
        <begin position="245"/>
        <end position="282"/>
    </location>
</feature>
<evidence type="ECO:0000256" key="1">
    <source>
        <dbReference type="SAM" id="Coils"/>
    </source>
</evidence>
<dbReference type="RefSeq" id="WP_364599965.1">
    <property type="nucleotide sequence ID" value="NZ_JBFAQK010000060.1"/>
</dbReference>
<protein>
    <submittedName>
        <fullName evidence="3">Uncharacterized protein</fullName>
    </submittedName>
</protein>
<evidence type="ECO:0000256" key="2">
    <source>
        <dbReference type="SAM" id="MobiDB-lite"/>
    </source>
</evidence>
<evidence type="ECO:0000313" key="3">
    <source>
        <dbReference type="EMBL" id="MEV4684801.1"/>
    </source>
</evidence>
<name>A0ABV3I1R9_9ACTN</name>
<feature type="compositionally biased region" description="Low complexity" evidence="2">
    <location>
        <begin position="354"/>
        <end position="369"/>
    </location>
</feature>
<gene>
    <name evidence="3" type="ORF">AB0K36_29005</name>
</gene>
<feature type="coiled-coil region" evidence="1">
    <location>
        <begin position="90"/>
        <end position="117"/>
    </location>
</feature>
<accession>A0ABV3I1R9</accession>
<feature type="region of interest" description="Disordered" evidence="2">
    <location>
        <begin position="306"/>
        <end position="599"/>
    </location>
</feature>
<reference evidence="3 4" key="1">
    <citation type="submission" date="2024-06" db="EMBL/GenBank/DDBJ databases">
        <title>The Natural Products Discovery Center: Release of the First 8490 Sequenced Strains for Exploring Actinobacteria Biosynthetic Diversity.</title>
        <authorList>
            <person name="Kalkreuter E."/>
            <person name="Kautsar S.A."/>
            <person name="Yang D."/>
            <person name="Bader C.D."/>
            <person name="Teijaro C.N."/>
            <person name="Fluegel L."/>
            <person name="Davis C.M."/>
            <person name="Simpson J.R."/>
            <person name="Lauterbach L."/>
            <person name="Steele A.D."/>
            <person name="Gui C."/>
            <person name="Meng S."/>
            <person name="Li G."/>
            <person name="Viehrig K."/>
            <person name="Ye F."/>
            <person name="Su P."/>
            <person name="Kiefer A.F."/>
            <person name="Nichols A."/>
            <person name="Cepeda A.J."/>
            <person name="Yan W."/>
            <person name="Fan B."/>
            <person name="Jiang Y."/>
            <person name="Adhikari A."/>
            <person name="Zheng C.-J."/>
            <person name="Schuster L."/>
            <person name="Cowan T.M."/>
            <person name="Smanski M.J."/>
            <person name="Chevrette M.G."/>
            <person name="De Carvalho L.P.S."/>
            <person name="Shen B."/>
        </authorList>
    </citation>
    <scope>NUCLEOTIDE SEQUENCE [LARGE SCALE GENOMIC DNA]</scope>
    <source>
        <strain evidence="3 4">NPDC049344</strain>
    </source>
</reference>
<feature type="region of interest" description="Disordered" evidence="2">
    <location>
        <begin position="160"/>
        <end position="194"/>
    </location>
</feature>
<feature type="compositionally biased region" description="Basic and acidic residues" evidence="2">
    <location>
        <begin position="168"/>
        <end position="190"/>
    </location>
</feature>
<dbReference type="EMBL" id="JBFAQK010000060">
    <property type="protein sequence ID" value="MEV4684801.1"/>
    <property type="molecule type" value="Genomic_DNA"/>
</dbReference>
<feature type="compositionally biased region" description="Low complexity" evidence="2">
    <location>
        <begin position="510"/>
        <end position="519"/>
    </location>
</feature>
<dbReference type="Proteomes" id="UP001552521">
    <property type="component" value="Unassembled WGS sequence"/>
</dbReference>
<feature type="region of interest" description="Disordered" evidence="2">
    <location>
        <begin position="1"/>
        <end position="26"/>
    </location>
</feature>
<feature type="compositionally biased region" description="Basic and acidic residues" evidence="2">
    <location>
        <begin position="273"/>
        <end position="282"/>
    </location>
</feature>
<keyword evidence="1" id="KW-0175">Coiled coil</keyword>
<keyword evidence="4" id="KW-1185">Reference proteome</keyword>